<feature type="region of interest" description="Disordered" evidence="1">
    <location>
        <begin position="1"/>
        <end position="57"/>
    </location>
</feature>
<dbReference type="AlphaFoldDB" id="A0AAD6F8B7"/>
<sequence>MVGTYFTARQKKNNSKERSAEVQWNSTCNTSQRETEEQQSQREDAKGKGRGKSEREISQTMNNLPAAASIHYSRDSQQEGGLLQIRTTKTHHRQNSAAMTTAAITRSLRLPLNTAHLPPLGYANKKQPMTEYQEMFLPPISHKSFVTNSKQKGPYHPLKGTSAETTSLRKVYVTHKVVPLPPMALPPRSPPKDHRRHIVLHLDHVTHGHSDLHACPLDVVEVEVMEQGESDGADGEAGRVAQSLVQSRHVFWVVVLKVSSPRTPAGSP</sequence>
<dbReference type="Proteomes" id="UP001219934">
    <property type="component" value="Unassembled WGS sequence"/>
</dbReference>
<protein>
    <submittedName>
        <fullName evidence="2">Uncharacterized protein</fullName>
    </submittedName>
</protein>
<evidence type="ECO:0000313" key="2">
    <source>
        <dbReference type="EMBL" id="KAJ4924253.1"/>
    </source>
</evidence>
<name>A0AAD6F8B7_9TELE</name>
<comment type="caution">
    <text evidence="2">The sequence shown here is derived from an EMBL/GenBank/DDBJ whole genome shotgun (WGS) entry which is preliminary data.</text>
</comment>
<feature type="compositionally biased region" description="Basic and acidic residues" evidence="1">
    <location>
        <begin position="33"/>
        <end position="57"/>
    </location>
</feature>
<proteinExistence type="predicted"/>
<accession>A0AAD6F8B7</accession>
<evidence type="ECO:0000256" key="1">
    <source>
        <dbReference type="SAM" id="MobiDB-lite"/>
    </source>
</evidence>
<organism evidence="2 3">
    <name type="scientific">Pogonophryne albipinna</name>
    <dbReference type="NCBI Taxonomy" id="1090488"/>
    <lineage>
        <taxon>Eukaryota</taxon>
        <taxon>Metazoa</taxon>
        <taxon>Chordata</taxon>
        <taxon>Craniata</taxon>
        <taxon>Vertebrata</taxon>
        <taxon>Euteleostomi</taxon>
        <taxon>Actinopterygii</taxon>
        <taxon>Neopterygii</taxon>
        <taxon>Teleostei</taxon>
        <taxon>Neoteleostei</taxon>
        <taxon>Acanthomorphata</taxon>
        <taxon>Eupercaria</taxon>
        <taxon>Perciformes</taxon>
        <taxon>Notothenioidei</taxon>
        <taxon>Pogonophryne</taxon>
    </lineage>
</organism>
<dbReference type="EMBL" id="JAPTMU010000023">
    <property type="protein sequence ID" value="KAJ4924253.1"/>
    <property type="molecule type" value="Genomic_DNA"/>
</dbReference>
<keyword evidence="3" id="KW-1185">Reference proteome</keyword>
<reference evidence="2" key="1">
    <citation type="submission" date="2022-11" db="EMBL/GenBank/DDBJ databases">
        <title>Chromosome-level genome of Pogonophryne albipinna.</title>
        <authorList>
            <person name="Jo E."/>
        </authorList>
    </citation>
    <scope>NUCLEOTIDE SEQUENCE</scope>
    <source>
        <strain evidence="2">SGF0006</strain>
        <tissue evidence="2">Muscle</tissue>
    </source>
</reference>
<evidence type="ECO:0000313" key="3">
    <source>
        <dbReference type="Proteomes" id="UP001219934"/>
    </source>
</evidence>
<gene>
    <name evidence="2" type="ORF">JOQ06_000493</name>
</gene>